<keyword evidence="13" id="KW-1185">Reference proteome</keyword>
<evidence type="ECO:0000256" key="5">
    <source>
        <dbReference type="ARBA" id="ARBA00022519"/>
    </source>
</evidence>
<reference evidence="13" key="1">
    <citation type="submission" date="2011-03" db="EMBL/GenBank/DDBJ databases">
        <authorList>
            <person name="Voget S."/>
            <person name="Streit W.R."/>
            <person name="Jaeger K.E."/>
            <person name="Daniel R."/>
        </authorList>
    </citation>
    <scope>NUCLEOTIDE SEQUENCE [LARGE SCALE GENOMIC DNA]</scope>
    <source>
        <strain evidence="13">PG1</strain>
    </source>
</reference>
<evidence type="ECO:0000256" key="6">
    <source>
        <dbReference type="ARBA" id="ARBA00022692"/>
    </source>
</evidence>
<dbReference type="InterPro" id="IPR043129">
    <property type="entry name" value="ATPase_NBD"/>
</dbReference>
<name>A0A0B6S305_BURPL</name>
<dbReference type="InterPro" id="IPR007812">
    <property type="entry name" value="T2SS_protein-GspL"/>
</dbReference>
<dbReference type="KEGG" id="bgp:BGL_2c19840"/>
<reference evidence="12 13" key="2">
    <citation type="journal article" date="2016" name="Appl. Microbiol. Biotechnol.">
        <title>Mutations improving production and secretion of extracellular lipase by Burkholderia glumae PG1.</title>
        <authorList>
            <person name="Knapp A."/>
            <person name="Voget S."/>
            <person name="Gao R."/>
            <person name="Zaburannyi N."/>
            <person name="Krysciak D."/>
            <person name="Breuer M."/>
            <person name="Hauer B."/>
            <person name="Streit W.R."/>
            <person name="Muller R."/>
            <person name="Daniel R."/>
            <person name="Jaeger K.E."/>
        </authorList>
    </citation>
    <scope>NUCLEOTIDE SEQUENCE [LARGE SCALE GENOMIC DNA]</scope>
    <source>
        <strain evidence="12 13">PG1</strain>
    </source>
</reference>
<dbReference type="HOGENOM" id="CLU_577064_0_0_4"/>
<comment type="subcellular location">
    <subcellularLocation>
        <location evidence="1">Cell inner membrane</location>
        <topology evidence="1">Single-pass membrane protein</topology>
    </subcellularLocation>
</comment>
<proteinExistence type="inferred from homology"/>
<dbReference type="Pfam" id="PF12693">
    <property type="entry name" value="GspL_C"/>
    <property type="match status" value="1"/>
</dbReference>
<dbReference type="Proteomes" id="UP000031838">
    <property type="component" value="Chromosome 2"/>
</dbReference>
<dbReference type="GO" id="GO:0015628">
    <property type="term" value="P:protein secretion by the type II secretion system"/>
    <property type="evidence" value="ECO:0007669"/>
    <property type="project" value="InterPro"/>
</dbReference>
<gene>
    <name evidence="12" type="primary">gspL</name>
    <name evidence="12" type="ORF">BGL_2c19840</name>
</gene>
<keyword evidence="5" id="KW-0997">Cell inner membrane</keyword>
<dbReference type="Pfam" id="PF05134">
    <property type="entry name" value="T2SSL"/>
    <property type="match status" value="1"/>
</dbReference>
<dbReference type="RefSeq" id="WP_052498490.1">
    <property type="nucleotide sequence ID" value="NZ_CP002581.1"/>
</dbReference>
<dbReference type="NCBIfam" id="TIGR01709">
    <property type="entry name" value="typeII_sec_gspL"/>
    <property type="match status" value="1"/>
</dbReference>
<keyword evidence="4" id="KW-1003">Cell membrane</keyword>
<evidence type="ECO:0000313" key="13">
    <source>
        <dbReference type="Proteomes" id="UP000031838"/>
    </source>
</evidence>
<keyword evidence="3" id="KW-0813">Transport</keyword>
<dbReference type="InterPro" id="IPR024230">
    <property type="entry name" value="GspL_cyto_dom"/>
</dbReference>
<dbReference type="GO" id="GO:0009276">
    <property type="term" value="C:Gram-negative-bacterium-type cell wall"/>
    <property type="evidence" value="ECO:0007669"/>
    <property type="project" value="InterPro"/>
</dbReference>
<evidence type="ECO:0000256" key="7">
    <source>
        <dbReference type="ARBA" id="ARBA00022927"/>
    </source>
</evidence>
<evidence type="ECO:0000256" key="9">
    <source>
        <dbReference type="ARBA" id="ARBA00023136"/>
    </source>
</evidence>
<keyword evidence="8" id="KW-1133">Transmembrane helix</keyword>
<evidence type="ECO:0000256" key="8">
    <source>
        <dbReference type="ARBA" id="ARBA00022989"/>
    </source>
</evidence>
<dbReference type="EMBL" id="CP002581">
    <property type="protein sequence ID" value="AJK50048.1"/>
    <property type="molecule type" value="Genomic_DNA"/>
</dbReference>
<evidence type="ECO:0000256" key="2">
    <source>
        <dbReference type="ARBA" id="ARBA00005318"/>
    </source>
</evidence>
<evidence type="ECO:0000259" key="11">
    <source>
        <dbReference type="Pfam" id="PF12693"/>
    </source>
</evidence>
<feature type="domain" description="GspL periplasmic" evidence="11">
    <location>
        <begin position="368"/>
        <end position="509"/>
    </location>
</feature>
<sequence length="520" mass="53307">MSSLIVLLPPLDALDAASWRDAPLPYARFDRHGRLERAGVAAAGAWPAAGATVLVLAARDTLLLDVTLPPVTGAKLRRLLPNVVEEHLIDDPQRCHVAVGPALAGQTQRQVAVVDRERFGALLDAFAAGGRRRLRAVPLIHCMPPGAAAEPVLAPPGDATPAAADANSVPPAVAVDDATNRPPETPPPVAEVLIVSRVPRGGAADDGEQDEAGPGWLDVAVKQGRSGFGFATHASALDGSIASLASRQRVTVHALAVTPVAEPVDALAVTPADEPADEPAGAAVMATVATTTATAMAAAAVVTVGDPAPETVASAPASAAAPLASAFPLAARTMPWETLARGALGCPFDLCQFEFAPGARGGGASAAGLRPWRFAIGVAAAALALALVTVNLDWYRLRAREAALTAQMSDLLRAALPGTHTVLDPPAQLHAGVERLRAEAGEPRADDFAVLAAALARALGPVPSDAIATLDYRDGGLELTFKPGTPLDADGLRRRLQAQGLSIQEDNAKWTLGSARHAKP</sequence>
<dbReference type="Gene3D" id="3.30.420.380">
    <property type="match status" value="1"/>
</dbReference>
<evidence type="ECO:0000256" key="1">
    <source>
        <dbReference type="ARBA" id="ARBA00004377"/>
    </source>
</evidence>
<dbReference type="SUPFAM" id="SSF53067">
    <property type="entry name" value="Actin-like ATPase domain"/>
    <property type="match status" value="1"/>
</dbReference>
<dbReference type="GO" id="GO:0015627">
    <property type="term" value="C:type II protein secretion system complex"/>
    <property type="evidence" value="ECO:0007669"/>
    <property type="project" value="InterPro"/>
</dbReference>
<evidence type="ECO:0000259" key="10">
    <source>
        <dbReference type="Pfam" id="PF05134"/>
    </source>
</evidence>
<accession>A0A0B6S305</accession>
<protein>
    <submittedName>
        <fullName evidence="12">General secretion pathway protein L</fullName>
    </submittedName>
</protein>
<dbReference type="GO" id="GO:0005886">
    <property type="term" value="C:plasma membrane"/>
    <property type="evidence" value="ECO:0007669"/>
    <property type="project" value="UniProtKB-SubCell"/>
</dbReference>
<comment type="similarity">
    <text evidence="2">Belongs to the GSP L family.</text>
</comment>
<dbReference type="InterPro" id="IPR025691">
    <property type="entry name" value="GspL_pp_dom"/>
</dbReference>
<evidence type="ECO:0000256" key="3">
    <source>
        <dbReference type="ARBA" id="ARBA00022448"/>
    </source>
</evidence>
<dbReference type="AlphaFoldDB" id="A0A0B6S305"/>
<keyword evidence="7" id="KW-0653">Protein transport</keyword>
<feature type="domain" description="GspL cytoplasmic actin-ATPase-like" evidence="10">
    <location>
        <begin position="47"/>
        <end position="144"/>
    </location>
</feature>
<keyword evidence="6" id="KW-0812">Transmembrane</keyword>
<organism evidence="12 13">
    <name type="scientific">Burkholderia plantarii</name>
    <dbReference type="NCBI Taxonomy" id="41899"/>
    <lineage>
        <taxon>Bacteria</taxon>
        <taxon>Pseudomonadati</taxon>
        <taxon>Pseudomonadota</taxon>
        <taxon>Betaproteobacteria</taxon>
        <taxon>Burkholderiales</taxon>
        <taxon>Burkholderiaceae</taxon>
        <taxon>Burkholderia</taxon>
    </lineage>
</organism>
<keyword evidence="9" id="KW-0472">Membrane</keyword>
<evidence type="ECO:0000256" key="4">
    <source>
        <dbReference type="ARBA" id="ARBA00022475"/>
    </source>
</evidence>
<evidence type="ECO:0000313" key="12">
    <source>
        <dbReference type="EMBL" id="AJK50048.1"/>
    </source>
</evidence>